<comment type="caution">
    <text evidence="1">The sequence shown here is derived from an EMBL/GenBank/DDBJ whole genome shotgun (WGS) entry which is preliminary data.</text>
</comment>
<proteinExistence type="predicted"/>
<evidence type="ECO:0000313" key="1">
    <source>
        <dbReference type="EMBL" id="CAI4215207.1"/>
    </source>
</evidence>
<dbReference type="Gene3D" id="3.80.10.10">
    <property type="entry name" value="Ribonuclease Inhibitor"/>
    <property type="match status" value="1"/>
</dbReference>
<gene>
    <name evidence="1" type="ORF">PPNO1_LOCUS4926</name>
</gene>
<sequence>MPRDGAPSASARKAAFERGREAYAAQRYKNCVVFFSQVINSCPCAEDAGDRSRAKCICKNYDDGPVQGQAYGLVEEIMRPCKLEAYLRFGKVARRQGNHMLAWQVYCAGVQIGRRAGMANDDRFKRWFRYLSGQAKLWRVLRFEPKGRSIAGLNSVRRMVKYSGNDIRSLTITNTNKFKFEDKFPALLNGSRKMTHLDLEGSPVNGGSSLSRESWPLSNLETLNLKSHMFQRHSASGPSDTNRLLVDILTRNVDNLQSVCITSDHVNFGPSWPRMANLKSLKIVETIKVTIARNTVGARHAQLVELAVLWDKTPKLEQLWLDVTHCLLRPIAVDDPAPLPALPWPSLRSLVVGPDVYWPFVGGRGSLVQDPAHVPPLFYGDNSNPLVAGIECIRQGAEQAASSGTLRTLATRVSMKTQNRDYLGQFSWLKGTSIKDLAALVASFPSLEVLEVTHDEDEIYTIGAIIEGAVQLGSSVKVIYQDRIIGAPYDSLRNYLTERSVELRYGRLPLPEFPLRLEEL</sequence>
<dbReference type="AlphaFoldDB" id="A0A9P1H205"/>
<dbReference type="SUPFAM" id="SSF52047">
    <property type="entry name" value="RNI-like"/>
    <property type="match status" value="1"/>
</dbReference>
<organism evidence="1 2">
    <name type="scientific">Parascedosporium putredinis</name>
    <dbReference type="NCBI Taxonomy" id="1442378"/>
    <lineage>
        <taxon>Eukaryota</taxon>
        <taxon>Fungi</taxon>
        <taxon>Dikarya</taxon>
        <taxon>Ascomycota</taxon>
        <taxon>Pezizomycotina</taxon>
        <taxon>Sordariomycetes</taxon>
        <taxon>Hypocreomycetidae</taxon>
        <taxon>Microascales</taxon>
        <taxon>Microascaceae</taxon>
        <taxon>Parascedosporium</taxon>
    </lineage>
</organism>
<dbReference type="OrthoDB" id="629492at2759"/>
<keyword evidence="2" id="KW-1185">Reference proteome</keyword>
<dbReference type="InterPro" id="IPR032675">
    <property type="entry name" value="LRR_dom_sf"/>
</dbReference>
<name>A0A9P1H205_9PEZI</name>
<dbReference type="Proteomes" id="UP000838763">
    <property type="component" value="Unassembled WGS sequence"/>
</dbReference>
<protein>
    <submittedName>
        <fullName evidence="1">Uncharacterized protein</fullName>
    </submittedName>
</protein>
<evidence type="ECO:0000313" key="2">
    <source>
        <dbReference type="Proteomes" id="UP000838763"/>
    </source>
</evidence>
<dbReference type="EMBL" id="CALLCH030000012">
    <property type="protein sequence ID" value="CAI4215207.1"/>
    <property type="molecule type" value="Genomic_DNA"/>
</dbReference>
<reference evidence="1" key="1">
    <citation type="submission" date="2022-11" db="EMBL/GenBank/DDBJ databases">
        <authorList>
            <person name="Scott C."/>
            <person name="Bruce N."/>
        </authorList>
    </citation>
    <scope>NUCLEOTIDE SEQUENCE</scope>
</reference>
<accession>A0A9P1H205</accession>